<dbReference type="Proteomes" id="UP000027002">
    <property type="component" value="Chromosome 1"/>
</dbReference>
<proteinExistence type="predicted"/>
<gene>
    <name evidence="1" type="ORF">UV8b_01111</name>
</gene>
<reference evidence="1" key="1">
    <citation type="submission" date="2020-03" db="EMBL/GenBank/DDBJ databases">
        <title>A mixture of massive structural variations and highly conserved coding sequences in Ustilaginoidea virens genome.</title>
        <authorList>
            <person name="Zhang K."/>
            <person name="Zhao Z."/>
            <person name="Zhang Z."/>
            <person name="Li Y."/>
            <person name="Hsiang T."/>
            <person name="Sun W."/>
        </authorList>
    </citation>
    <scope>NUCLEOTIDE SEQUENCE</scope>
    <source>
        <strain evidence="1">UV-8b</strain>
    </source>
</reference>
<dbReference type="GeneID" id="66061889"/>
<dbReference type="KEGG" id="uvi:66061889"/>
<protein>
    <submittedName>
        <fullName evidence="1">Uncharacterized protein</fullName>
    </submittedName>
</protein>
<sequence length="83" mass="9426">MLSHASPFSTVPTSHFFLFLQILVSSWWRCCTAFLVKPSITRGPSLAQISYLRFPSRGLSPFLGSTYMTARFAVSYHLAEFPY</sequence>
<evidence type="ECO:0000313" key="1">
    <source>
        <dbReference type="EMBL" id="QUC16870.1"/>
    </source>
</evidence>
<dbReference type="AlphaFoldDB" id="A0A8E5HK12"/>
<keyword evidence="2" id="KW-1185">Reference proteome</keyword>
<dbReference type="EMBL" id="CP072753">
    <property type="protein sequence ID" value="QUC16870.1"/>
    <property type="molecule type" value="Genomic_DNA"/>
</dbReference>
<organism evidence="1 2">
    <name type="scientific">Ustilaginoidea virens</name>
    <name type="common">Rice false smut fungus</name>
    <name type="synonym">Villosiclava virens</name>
    <dbReference type="NCBI Taxonomy" id="1159556"/>
    <lineage>
        <taxon>Eukaryota</taxon>
        <taxon>Fungi</taxon>
        <taxon>Dikarya</taxon>
        <taxon>Ascomycota</taxon>
        <taxon>Pezizomycotina</taxon>
        <taxon>Sordariomycetes</taxon>
        <taxon>Hypocreomycetidae</taxon>
        <taxon>Hypocreales</taxon>
        <taxon>Clavicipitaceae</taxon>
        <taxon>Ustilaginoidea</taxon>
    </lineage>
</organism>
<name>A0A8E5HK12_USTVR</name>
<evidence type="ECO:0000313" key="2">
    <source>
        <dbReference type="Proteomes" id="UP000027002"/>
    </source>
</evidence>
<accession>A0A8E5HK12</accession>
<dbReference type="RefSeq" id="XP_042994543.1">
    <property type="nucleotide sequence ID" value="XM_043138609.1"/>
</dbReference>